<keyword evidence="1" id="KW-1133">Transmembrane helix</keyword>
<reference evidence="2 3" key="1">
    <citation type="submission" date="2018-01" db="EMBL/GenBank/DDBJ databases">
        <title>Draft genome sequence of Streptomyces sp. 13K301.</title>
        <authorList>
            <person name="Sahin N."/>
            <person name="Saygin H."/>
            <person name="Ay H."/>
        </authorList>
    </citation>
    <scope>NUCLEOTIDE SEQUENCE [LARGE SCALE GENOMIC DNA]</scope>
    <source>
        <strain evidence="2 3">13K301</strain>
    </source>
</reference>
<sequence>MRNIVHRHLGKVVAGTAIAVAGTAVMVAVTLPGTAGADDTGTRAGQSV</sequence>
<proteinExistence type="predicted"/>
<dbReference type="Proteomes" id="UP000235943">
    <property type="component" value="Unassembled WGS sequence"/>
</dbReference>
<feature type="non-terminal residue" evidence="2">
    <location>
        <position position="48"/>
    </location>
</feature>
<gene>
    <name evidence="2" type="ORF">C1J00_25380</name>
</gene>
<evidence type="ECO:0000313" key="2">
    <source>
        <dbReference type="EMBL" id="PNG19494.1"/>
    </source>
</evidence>
<evidence type="ECO:0000313" key="3">
    <source>
        <dbReference type="Proteomes" id="UP000235943"/>
    </source>
</evidence>
<name>A0A2N8TKD8_9ACTN</name>
<dbReference type="EMBL" id="POUC01000212">
    <property type="protein sequence ID" value="PNG19494.1"/>
    <property type="molecule type" value="Genomic_DNA"/>
</dbReference>
<accession>A0A2N8TKD8</accession>
<organism evidence="2 3">
    <name type="scientific">Streptomyces cahuitamycinicus</name>
    <dbReference type="NCBI Taxonomy" id="2070367"/>
    <lineage>
        <taxon>Bacteria</taxon>
        <taxon>Bacillati</taxon>
        <taxon>Actinomycetota</taxon>
        <taxon>Actinomycetes</taxon>
        <taxon>Kitasatosporales</taxon>
        <taxon>Streptomycetaceae</taxon>
        <taxon>Streptomyces</taxon>
    </lineage>
</organism>
<comment type="caution">
    <text evidence="2">The sequence shown here is derived from an EMBL/GenBank/DDBJ whole genome shotgun (WGS) entry which is preliminary data.</text>
</comment>
<protein>
    <submittedName>
        <fullName evidence="2">Tat pathway signal sequence domain protein</fullName>
    </submittedName>
</protein>
<feature type="transmembrane region" description="Helical" evidence="1">
    <location>
        <begin position="12"/>
        <end position="31"/>
    </location>
</feature>
<keyword evidence="1" id="KW-0812">Transmembrane</keyword>
<dbReference type="AlphaFoldDB" id="A0A2N8TKD8"/>
<keyword evidence="3" id="KW-1185">Reference proteome</keyword>
<keyword evidence="1" id="KW-0472">Membrane</keyword>
<evidence type="ECO:0000256" key="1">
    <source>
        <dbReference type="SAM" id="Phobius"/>
    </source>
</evidence>